<dbReference type="SUPFAM" id="SSF55031">
    <property type="entry name" value="Bacterial exopeptidase dimerisation domain"/>
    <property type="match status" value="1"/>
</dbReference>
<accession>A0A4Z1P3D0</accession>
<dbReference type="InterPro" id="IPR047177">
    <property type="entry name" value="Pept_M20A"/>
</dbReference>
<protein>
    <submittedName>
        <fullName evidence="7">Peptidase family M20/M25/M40</fullName>
    </submittedName>
</protein>
<keyword evidence="2" id="KW-0645">Protease</keyword>
<keyword evidence="5" id="KW-0862">Zinc</keyword>
<gene>
    <name evidence="7" type="ORF">E6O75_ATG10761</name>
</gene>
<comment type="caution">
    <text evidence="7">The sequence shown here is derived from an EMBL/GenBank/DDBJ whole genome shotgun (WGS) entry which is preliminary data.</text>
</comment>
<dbReference type="CDD" id="cd05674">
    <property type="entry name" value="M20_yscS"/>
    <property type="match status" value="1"/>
</dbReference>
<dbReference type="SUPFAM" id="SSF53187">
    <property type="entry name" value="Zn-dependent exopeptidases"/>
    <property type="match status" value="1"/>
</dbReference>
<dbReference type="PANTHER" id="PTHR45962:SF1">
    <property type="entry name" value="N-FATTY-ACYL-AMINO ACID SYNTHASE_HYDROLASE PM20D1"/>
    <property type="match status" value="1"/>
</dbReference>
<dbReference type="EMBL" id="SNSC02000008">
    <property type="protein sequence ID" value="TID21968.1"/>
    <property type="molecule type" value="Genomic_DNA"/>
</dbReference>
<dbReference type="PROSITE" id="PS00759">
    <property type="entry name" value="ARGE_DAPE_CPG2_2"/>
    <property type="match status" value="1"/>
</dbReference>
<evidence type="ECO:0000256" key="3">
    <source>
        <dbReference type="ARBA" id="ARBA00022723"/>
    </source>
</evidence>
<keyword evidence="4" id="KW-0378">Hydrolase</keyword>
<dbReference type="GO" id="GO:0046872">
    <property type="term" value="F:metal ion binding"/>
    <property type="evidence" value="ECO:0007669"/>
    <property type="project" value="UniProtKB-KW"/>
</dbReference>
<evidence type="ECO:0000259" key="6">
    <source>
        <dbReference type="Pfam" id="PF07687"/>
    </source>
</evidence>
<evidence type="ECO:0000256" key="4">
    <source>
        <dbReference type="ARBA" id="ARBA00022801"/>
    </source>
</evidence>
<dbReference type="InterPro" id="IPR011650">
    <property type="entry name" value="Peptidase_M20_dimer"/>
</dbReference>
<evidence type="ECO:0000313" key="8">
    <source>
        <dbReference type="Proteomes" id="UP000298493"/>
    </source>
</evidence>
<sequence length="475" mass="51553">MDDYIGSAAFRNASIARLGGAVRIPTQSFDDMGIVGEDERWQVFYRMEEYLQQRFPGVHDSLGKEVVNEHGLIFTWVGGEEGLKPLVLMAHQDVVPVPDDTVASWTFPPFSGAFDGRFVWGRGASDCKNSLVGILEAVEELVKAGYRPRRTLVLSFGFDEEVSGMEGAGRLAPFLLERYGPDGVAAIVDEGAGVNTLFGTHFATPGVAEKGYVDVEVIVRMPGGHSSIPPDHNGIGVMSELITHVESNLYSPHLDAQNPYLGLLQCGAAHSPSFPSKLRKLLSKHSSKTSSARPCCKCKQEKKDELALEAAKASPGIKYLMTTSVAVDVINGGVKTNALPERTKAIINHRINIGSHPSDAKARVATLASTIAEKYNLTLHAFPANSSSGETPRSITLRAERTELDTAPVTPTEVDGVTPYAILSGTTRALYGEEMIVAPGIMTGNTDTRYYWDLTKHIFRYMPGWDPEEEGLGNM</sequence>
<dbReference type="Pfam" id="PF07687">
    <property type="entry name" value="M20_dimer"/>
    <property type="match status" value="1"/>
</dbReference>
<dbReference type="Gene3D" id="3.30.70.360">
    <property type="match status" value="1"/>
</dbReference>
<dbReference type="InterPro" id="IPR036264">
    <property type="entry name" value="Bact_exopeptidase_dim_dom"/>
</dbReference>
<dbReference type="STRING" id="86259.A0A4Z1P3D0"/>
<dbReference type="Pfam" id="PF01546">
    <property type="entry name" value="Peptidase_M20"/>
    <property type="match status" value="1"/>
</dbReference>
<evidence type="ECO:0000256" key="5">
    <source>
        <dbReference type="ARBA" id="ARBA00022833"/>
    </source>
</evidence>
<evidence type="ECO:0000256" key="2">
    <source>
        <dbReference type="ARBA" id="ARBA00022670"/>
    </source>
</evidence>
<dbReference type="Proteomes" id="UP000298493">
    <property type="component" value="Unassembled WGS sequence"/>
</dbReference>
<evidence type="ECO:0000313" key="7">
    <source>
        <dbReference type="EMBL" id="TID21968.1"/>
    </source>
</evidence>
<dbReference type="InterPro" id="IPR001261">
    <property type="entry name" value="ArgE/DapE_CS"/>
</dbReference>
<dbReference type="FunFam" id="3.40.630.10:FF:000027">
    <property type="entry name" value="N-fatty-acyl-amino acid synthase/hydrolase PM20D1"/>
    <property type="match status" value="1"/>
</dbReference>
<evidence type="ECO:0000256" key="1">
    <source>
        <dbReference type="ARBA" id="ARBA00006247"/>
    </source>
</evidence>
<comment type="similarity">
    <text evidence="1">Belongs to the peptidase M20A family.</text>
</comment>
<keyword evidence="3" id="KW-0479">Metal-binding</keyword>
<name>A0A4Z1P3D0_9PEZI</name>
<dbReference type="GO" id="GO:0004180">
    <property type="term" value="F:carboxypeptidase activity"/>
    <property type="evidence" value="ECO:0007669"/>
    <property type="project" value="TreeGrafter"/>
</dbReference>
<dbReference type="GO" id="GO:0000328">
    <property type="term" value="C:fungal-type vacuole lumen"/>
    <property type="evidence" value="ECO:0007669"/>
    <property type="project" value="TreeGrafter"/>
</dbReference>
<proteinExistence type="inferred from homology"/>
<keyword evidence="8" id="KW-1185">Reference proteome</keyword>
<reference evidence="7 8" key="1">
    <citation type="submission" date="2019-04" db="EMBL/GenBank/DDBJ databases">
        <title>High contiguity whole genome sequence and gene annotation resource for two Venturia nashicola isolates.</title>
        <authorList>
            <person name="Prokchorchik M."/>
            <person name="Won K."/>
            <person name="Lee Y."/>
            <person name="Choi E.D."/>
            <person name="Segonzac C."/>
            <person name="Sohn K.H."/>
        </authorList>
    </citation>
    <scope>NUCLEOTIDE SEQUENCE [LARGE SCALE GENOMIC DNA]</scope>
    <source>
        <strain evidence="7 8">PRI2</strain>
    </source>
</reference>
<dbReference type="PANTHER" id="PTHR45962">
    <property type="entry name" value="N-FATTY-ACYL-AMINO ACID SYNTHASE/HYDROLASE PM20D1"/>
    <property type="match status" value="1"/>
</dbReference>
<organism evidence="7 8">
    <name type="scientific">Venturia nashicola</name>
    <dbReference type="NCBI Taxonomy" id="86259"/>
    <lineage>
        <taxon>Eukaryota</taxon>
        <taxon>Fungi</taxon>
        <taxon>Dikarya</taxon>
        <taxon>Ascomycota</taxon>
        <taxon>Pezizomycotina</taxon>
        <taxon>Dothideomycetes</taxon>
        <taxon>Pleosporomycetidae</taxon>
        <taxon>Venturiales</taxon>
        <taxon>Venturiaceae</taxon>
        <taxon>Venturia</taxon>
    </lineage>
</organism>
<feature type="domain" description="Peptidase M20 dimerisation" evidence="6">
    <location>
        <begin position="207"/>
        <end position="375"/>
    </location>
</feature>
<dbReference type="Gene3D" id="3.40.630.10">
    <property type="entry name" value="Zn peptidases"/>
    <property type="match status" value="1"/>
</dbReference>
<dbReference type="GO" id="GO:0051603">
    <property type="term" value="P:proteolysis involved in protein catabolic process"/>
    <property type="evidence" value="ECO:0007669"/>
    <property type="project" value="TreeGrafter"/>
</dbReference>
<dbReference type="InterPro" id="IPR002933">
    <property type="entry name" value="Peptidase_M20"/>
</dbReference>
<dbReference type="AlphaFoldDB" id="A0A4Z1P3D0"/>